<comment type="subcellular location">
    <subcellularLocation>
        <location evidence="1 5 6">Nucleus</location>
    </subcellularLocation>
</comment>
<proteinExistence type="predicted"/>
<feature type="region of interest" description="Disordered" evidence="7">
    <location>
        <begin position="30"/>
        <end position="64"/>
    </location>
</feature>
<reference evidence="9 10" key="1">
    <citation type="journal article" date="2024" name="BMC Genomics">
        <title>De novo assembly and annotation of Popillia japonica's genome with initial clues to its potential as an invasive pest.</title>
        <authorList>
            <person name="Cucini C."/>
            <person name="Boschi S."/>
            <person name="Funari R."/>
            <person name="Cardaioli E."/>
            <person name="Iannotti N."/>
            <person name="Marturano G."/>
            <person name="Paoli F."/>
            <person name="Bruttini M."/>
            <person name="Carapelli A."/>
            <person name="Frati F."/>
            <person name="Nardi F."/>
        </authorList>
    </citation>
    <scope>NUCLEOTIDE SEQUENCE [LARGE SCALE GENOMIC DNA]</scope>
    <source>
        <strain evidence="9">DMR45628</strain>
    </source>
</reference>
<name>A0AAW1JZC3_POPJA</name>
<evidence type="ECO:0000259" key="8">
    <source>
        <dbReference type="PROSITE" id="PS50071"/>
    </source>
</evidence>
<dbReference type="EMBL" id="JASPKY010000295">
    <property type="protein sequence ID" value="KAK9710291.1"/>
    <property type="molecule type" value="Genomic_DNA"/>
</dbReference>
<dbReference type="PANTHER" id="PTHR24329">
    <property type="entry name" value="HOMEOBOX PROTEIN ARISTALESS"/>
    <property type="match status" value="1"/>
</dbReference>
<dbReference type="InterPro" id="IPR000047">
    <property type="entry name" value="HTH_motif"/>
</dbReference>
<dbReference type="Proteomes" id="UP001458880">
    <property type="component" value="Unassembled WGS sequence"/>
</dbReference>
<feature type="domain" description="Homeobox" evidence="8">
    <location>
        <begin position="59"/>
        <end position="119"/>
    </location>
</feature>
<dbReference type="GO" id="GO:0000981">
    <property type="term" value="F:DNA-binding transcription factor activity, RNA polymerase II-specific"/>
    <property type="evidence" value="ECO:0007669"/>
    <property type="project" value="InterPro"/>
</dbReference>
<feature type="compositionally biased region" description="Basic and acidic residues" evidence="7">
    <location>
        <begin position="32"/>
        <end position="45"/>
    </location>
</feature>
<dbReference type="PROSITE" id="PS50071">
    <property type="entry name" value="HOMEOBOX_2"/>
    <property type="match status" value="1"/>
</dbReference>
<dbReference type="Gene3D" id="1.10.10.60">
    <property type="entry name" value="Homeodomain-like"/>
    <property type="match status" value="1"/>
</dbReference>
<gene>
    <name evidence="9" type="ORF">QE152_g26095</name>
</gene>
<dbReference type="Pfam" id="PF00046">
    <property type="entry name" value="Homeodomain"/>
    <property type="match status" value="1"/>
</dbReference>
<evidence type="ECO:0000256" key="7">
    <source>
        <dbReference type="SAM" id="MobiDB-lite"/>
    </source>
</evidence>
<dbReference type="GO" id="GO:0000977">
    <property type="term" value="F:RNA polymerase II transcription regulatory region sequence-specific DNA binding"/>
    <property type="evidence" value="ECO:0007669"/>
    <property type="project" value="TreeGrafter"/>
</dbReference>
<dbReference type="InterPro" id="IPR009057">
    <property type="entry name" value="Homeodomain-like_sf"/>
</dbReference>
<dbReference type="AlphaFoldDB" id="A0AAW1JZC3"/>
<evidence type="ECO:0000256" key="4">
    <source>
        <dbReference type="ARBA" id="ARBA00023242"/>
    </source>
</evidence>
<keyword evidence="2 5" id="KW-0238">DNA-binding</keyword>
<evidence type="ECO:0000256" key="5">
    <source>
        <dbReference type="PROSITE-ProRule" id="PRU00108"/>
    </source>
</evidence>
<dbReference type="PROSITE" id="PS00027">
    <property type="entry name" value="HOMEOBOX_1"/>
    <property type="match status" value="1"/>
</dbReference>
<keyword evidence="3 5" id="KW-0371">Homeobox</keyword>
<keyword evidence="10" id="KW-1185">Reference proteome</keyword>
<dbReference type="InterPro" id="IPR001356">
    <property type="entry name" value="HD"/>
</dbReference>
<dbReference type="GO" id="GO:0005634">
    <property type="term" value="C:nucleus"/>
    <property type="evidence" value="ECO:0007669"/>
    <property type="project" value="UniProtKB-SubCell"/>
</dbReference>
<evidence type="ECO:0000256" key="6">
    <source>
        <dbReference type="RuleBase" id="RU000682"/>
    </source>
</evidence>
<evidence type="ECO:0000256" key="1">
    <source>
        <dbReference type="ARBA" id="ARBA00004123"/>
    </source>
</evidence>
<accession>A0AAW1JZC3</accession>
<dbReference type="CDD" id="cd00086">
    <property type="entry name" value="homeodomain"/>
    <property type="match status" value="1"/>
</dbReference>
<evidence type="ECO:0000256" key="3">
    <source>
        <dbReference type="ARBA" id="ARBA00023155"/>
    </source>
</evidence>
<dbReference type="InterPro" id="IPR017970">
    <property type="entry name" value="Homeobox_CS"/>
</dbReference>
<dbReference type="PRINTS" id="PR00031">
    <property type="entry name" value="HTHREPRESSR"/>
</dbReference>
<evidence type="ECO:0000313" key="9">
    <source>
        <dbReference type="EMBL" id="KAK9710291.1"/>
    </source>
</evidence>
<dbReference type="InterPro" id="IPR050649">
    <property type="entry name" value="Paired_Homeobox_TFs"/>
</dbReference>
<evidence type="ECO:0000313" key="10">
    <source>
        <dbReference type="Proteomes" id="UP001458880"/>
    </source>
</evidence>
<protein>
    <submittedName>
        <fullName evidence="9">Homeodomain</fullName>
    </submittedName>
</protein>
<sequence length="304" mass="34486">MKTLGMKTLSSNILPGSQLRDEVEVNMNKIGGKFDDDVREQRREDESDTESEPGIPLKRKQRRARTTFTGEQLDALERAFVRTQYPDVYTREELAQQTGLTEARIQVWFSNRRARLRKHSSSDATATALGFTPLPLTNMACQYATENATATALGFTPLPLTNMACQYATENVQHDWRNAQYNNYNMFQQPTYNSDVTRSDYTALFDANYAFAQAQMAHAQTQIANAHAHSQIPIAHNNLINRKDGDSKDLTSNNLDTINSSPSWNKNGVWNHASTANHSDTIHFNFDSYQQGQYPLTTTKNYWA</sequence>
<organism evidence="9 10">
    <name type="scientific">Popillia japonica</name>
    <name type="common">Japanese beetle</name>
    <dbReference type="NCBI Taxonomy" id="7064"/>
    <lineage>
        <taxon>Eukaryota</taxon>
        <taxon>Metazoa</taxon>
        <taxon>Ecdysozoa</taxon>
        <taxon>Arthropoda</taxon>
        <taxon>Hexapoda</taxon>
        <taxon>Insecta</taxon>
        <taxon>Pterygota</taxon>
        <taxon>Neoptera</taxon>
        <taxon>Endopterygota</taxon>
        <taxon>Coleoptera</taxon>
        <taxon>Polyphaga</taxon>
        <taxon>Scarabaeiformia</taxon>
        <taxon>Scarabaeidae</taxon>
        <taxon>Rutelinae</taxon>
        <taxon>Popillia</taxon>
    </lineage>
</organism>
<dbReference type="SUPFAM" id="SSF46689">
    <property type="entry name" value="Homeodomain-like"/>
    <property type="match status" value="1"/>
</dbReference>
<dbReference type="SMART" id="SM00389">
    <property type="entry name" value="HOX"/>
    <property type="match status" value="1"/>
</dbReference>
<evidence type="ECO:0000256" key="2">
    <source>
        <dbReference type="ARBA" id="ARBA00023125"/>
    </source>
</evidence>
<comment type="caution">
    <text evidence="9">The sequence shown here is derived from an EMBL/GenBank/DDBJ whole genome shotgun (WGS) entry which is preliminary data.</text>
</comment>
<keyword evidence="4 5" id="KW-0539">Nucleus</keyword>
<dbReference type="FunFam" id="1.10.10.60:FF:000474">
    <property type="entry name" value="Blast:Protein gooseberry-neuro"/>
    <property type="match status" value="1"/>
</dbReference>
<dbReference type="PANTHER" id="PTHR24329:SF543">
    <property type="entry name" value="FI01017P-RELATED"/>
    <property type="match status" value="1"/>
</dbReference>
<feature type="DNA-binding region" description="Homeobox" evidence="5">
    <location>
        <begin position="61"/>
        <end position="120"/>
    </location>
</feature>